<dbReference type="PANTHER" id="PTHR32060">
    <property type="entry name" value="TAIL-SPECIFIC PROTEASE"/>
    <property type="match status" value="1"/>
</dbReference>
<keyword evidence="1" id="KW-0732">Signal</keyword>
<dbReference type="EMBL" id="CZAP01000008">
    <property type="protein sequence ID" value="CUP57238.1"/>
    <property type="molecule type" value="Genomic_DNA"/>
</dbReference>
<dbReference type="Gene3D" id="3.90.226.10">
    <property type="entry name" value="2-enoyl-CoA Hydratase, Chain A, domain 1"/>
    <property type="match status" value="1"/>
</dbReference>
<dbReference type="SUPFAM" id="SSF52096">
    <property type="entry name" value="ClpP/crotonase"/>
    <property type="match status" value="1"/>
</dbReference>
<dbReference type="Pfam" id="PF03572">
    <property type="entry name" value="Peptidase_S41"/>
    <property type="match status" value="1"/>
</dbReference>
<dbReference type="PANTHER" id="PTHR32060:SF30">
    <property type="entry name" value="CARBOXY-TERMINAL PROCESSING PROTEASE CTPA"/>
    <property type="match status" value="1"/>
</dbReference>
<gene>
    <name evidence="3" type="ORF">ERS852511_02529</name>
</gene>
<dbReference type="InterPro" id="IPR005151">
    <property type="entry name" value="Tail-specific_protease"/>
</dbReference>
<evidence type="ECO:0000256" key="1">
    <source>
        <dbReference type="SAM" id="SignalP"/>
    </source>
</evidence>
<dbReference type="GO" id="GO:0004175">
    <property type="term" value="F:endopeptidase activity"/>
    <property type="evidence" value="ECO:0007669"/>
    <property type="project" value="TreeGrafter"/>
</dbReference>
<evidence type="ECO:0000259" key="2">
    <source>
        <dbReference type="SMART" id="SM00245"/>
    </source>
</evidence>
<dbReference type="RefSeq" id="WP_055300110.1">
    <property type="nucleotide sequence ID" value="NZ_CZAP01000008.1"/>
</dbReference>
<feature type="domain" description="Tail specific protease" evidence="2">
    <location>
        <begin position="140"/>
        <end position="406"/>
    </location>
</feature>
<sequence length="432" mass="49380">MSKIKINIWILATLLALLTACRDEADDVIQPGMLEGKNTLTEQFDIIWNGINQNYVFWEIDPTDWDAVYTQYRPRFEELDKKETVPTADLQKLYEEVCGTLIDHHMGIKVKNLKPAPGDQTNIVAVRPGVMEVSKREDFQPEIPREGFQVYRNKLKAAGRITNDYEFVNNNPEAGFDHLFTYVIDNDILYLRFSNFAIIEQISKADNPENTEAREAKEVYCEYMNQLVFNQKIKGVIVDVRNNGGGFLWDMFTILGPLLKEDIHVLDTKTKMGLGRLDYGEWNPFNAQVTTQRQVGEMLDWDGKLPETDCIGDRKLVLLTDNWSVSMSEMTAAAVKQLPYATVIGQRTFGGLGPLTTNTHTSFSGQFGDRNLENTSYFVYTSTWMSRTHDGEQLEGIGITPDIPVKQDFERFTKQHIDDQLAYAIDFLHGKK</sequence>
<dbReference type="GO" id="GO:0006508">
    <property type="term" value="P:proteolysis"/>
    <property type="evidence" value="ECO:0007669"/>
    <property type="project" value="InterPro"/>
</dbReference>
<reference evidence="3 4" key="1">
    <citation type="submission" date="2015-09" db="EMBL/GenBank/DDBJ databases">
        <authorList>
            <consortium name="Pathogen Informatics"/>
        </authorList>
    </citation>
    <scope>NUCLEOTIDE SEQUENCE [LARGE SCALE GENOMIC DNA]</scope>
    <source>
        <strain evidence="3 4">2789STDY5834899</strain>
    </source>
</reference>
<feature type="signal peptide" evidence="1">
    <location>
        <begin position="1"/>
        <end position="25"/>
    </location>
</feature>
<dbReference type="GO" id="GO:0007165">
    <property type="term" value="P:signal transduction"/>
    <property type="evidence" value="ECO:0007669"/>
    <property type="project" value="TreeGrafter"/>
</dbReference>
<dbReference type="InterPro" id="IPR029045">
    <property type="entry name" value="ClpP/crotonase-like_dom_sf"/>
</dbReference>
<organism evidence="3 4">
    <name type="scientific">Bacteroides thetaiotaomicron</name>
    <dbReference type="NCBI Taxonomy" id="818"/>
    <lineage>
        <taxon>Bacteria</taxon>
        <taxon>Pseudomonadati</taxon>
        <taxon>Bacteroidota</taxon>
        <taxon>Bacteroidia</taxon>
        <taxon>Bacteroidales</taxon>
        <taxon>Bacteroidaceae</taxon>
        <taxon>Bacteroides</taxon>
    </lineage>
</organism>
<dbReference type="PROSITE" id="PS51257">
    <property type="entry name" value="PROKAR_LIPOPROTEIN"/>
    <property type="match status" value="1"/>
</dbReference>
<name>A0A174PF07_BACT4</name>
<dbReference type="InterPro" id="IPR028204">
    <property type="entry name" value="Tricorn_C1"/>
</dbReference>
<keyword evidence="3" id="KW-0449">Lipoprotein</keyword>
<evidence type="ECO:0000313" key="4">
    <source>
        <dbReference type="Proteomes" id="UP000095576"/>
    </source>
</evidence>
<proteinExistence type="predicted"/>
<dbReference type="SMART" id="SM00245">
    <property type="entry name" value="TSPc"/>
    <property type="match status" value="1"/>
</dbReference>
<accession>A0A174PF07</accession>
<dbReference type="AlphaFoldDB" id="A0A174PF07"/>
<evidence type="ECO:0000313" key="3">
    <source>
        <dbReference type="EMBL" id="CUP57238.1"/>
    </source>
</evidence>
<protein>
    <submittedName>
        <fullName evidence="3">Putative lipoprotein</fullName>
    </submittedName>
</protein>
<dbReference type="GO" id="GO:0030288">
    <property type="term" value="C:outer membrane-bounded periplasmic space"/>
    <property type="evidence" value="ECO:0007669"/>
    <property type="project" value="TreeGrafter"/>
</dbReference>
<dbReference type="Proteomes" id="UP000095576">
    <property type="component" value="Unassembled WGS sequence"/>
</dbReference>
<dbReference type="Gene3D" id="3.30.750.44">
    <property type="match status" value="1"/>
</dbReference>
<dbReference type="GO" id="GO:0008236">
    <property type="term" value="F:serine-type peptidase activity"/>
    <property type="evidence" value="ECO:0007669"/>
    <property type="project" value="InterPro"/>
</dbReference>
<dbReference type="Pfam" id="PF14684">
    <property type="entry name" value="Tricorn_C1"/>
    <property type="match status" value="1"/>
</dbReference>
<feature type="chain" id="PRO_5008029865" evidence="1">
    <location>
        <begin position="26"/>
        <end position="432"/>
    </location>
</feature>